<proteinExistence type="predicted"/>
<feature type="region of interest" description="Disordered" evidence="1">
    <location>
        <begin position="47"/>
        <end position="66"/>
    </location>
</feature>
<dbReference type="AlphaFoldDB" id="A0A6A6ZAK6"/>
<protein>
    <submittedName>
        <fullName evidence="2">Uncharacterized protein</fullName>
    </submittedName>
</protein>
<dbReference type="EMBL" id="MU006259">
    <property type="protein sequence ID" value="KAF2818141.1"/>
    <property type="molecule type" value="Genomic_DNA"/>
</dbReference>
<evidence type="ECO:0000313" key="3">
    <source>
        <dbReference type="Proteomes" id="UP000799424"/>
    </source>
</evidence>
<accession>A0A6A6ZAK6</accession>
<evidence type="ECO:0000256" key="1">
    <source>
        <dbReference type="SAM" id="MobiDB-lite"/>
    </source>
</evidence>
<reference evidence="2" key="1">
    <citation type="journal article" date="2020" name="Stud. Mycol.">
        <title>101 Dothideomycetes genomes: a test case for predicting lifestyles and emergence of pathogens.</title>
        <authorList>
            <person name="Haridas S."/>
            <person name="Albert R."/>
            <person name="Binder M."/>
            <person name="Bloem J."/>
            <person name="Labutti K."/>
            <person name="Salamov A."/>
            <person name="Andreopoulos B."/>
            <person name="Baker S."/>
            <person name="Barry K."/>
            <person name="Bills G."/>
            <person name="Bluhm B."/>
            <person name="Cannon C."/>
            <person name="Castanera R."/>
            <person name="Culley D."/>
            <person name="Daum C."/>
            <person name="Ezra D."/>
            <person name="Gonzalez J."/>
            <person name="Henrissat B."/>
            <person name="Kuo A."/>
            <person name="Liang C."/>
            <person name="Lipzen A."/>
            <person name="Lutzoni F."/>
            <person name="Magnuson J."/>
            <person name="Mondo S."/>
            <person name="Nolan M."/>
            <person name="Ohm R."/>
            <person name="Pangilinan J."/>
            <person name="Park H.-J."/>
            <person name="Ramirez L."/>
            <person name="Alfaro M."/>
            <person name="Sun H."/>
            <person name="Tritt A."/>
            <person name="Yoshinaga Y."/>
            <person name="Zwiers L.-H."/>
            <person name="Turgeon B."/>
            <person name="Goodwin S."/>
            <person name="Spatafora J."/>
            <person name="Crous P."/>
            <person name="Grigoriev I."/>
        </authorList>
    </citation>
    <scope>NUCLEOTIDE SEQUENCE</scope>
    <source>
        <strain evidence="2">CBS 113818</strain>
    </source>
</reference>
<feature type="non-terminal residue" evidence="2">
    <location>
        <position position="66"/>
    </location>
</feature>
<evidence type="ECO:0000313" key="2">
    <source>
        <dbReference type="EMBL" id="KAF2818141.1"/>
    </source>
</evidence>
<name>A0A6A6ZAK6_9PLEO</name>
<organism evidence="2 3">
    <name type="scientific">Ophiobolus disseminans</name>
    <dbReference type="NCBI Taxonomy" id="1469910"/>
    <lineage>
        <taxon>Eukaryota</taxon>
        <taxon>Fungi</taxon>
        <taxon>Dikarya</taxon>
        <taxon>Ascomycota</taxon>
        <taxon>Pezizomycotina</taxon>
        <taxon>Dothideomycetes</taxon>
        <taxon>Pleosporomycetidae</taxon>
        <taxon>Pleosporales</taxon>
        <taxon>Pleosporineae</taxon>
        <taxon>Phaeosphaeriaceae</taxon>
        <taxon>Ophiobolus</taxon>
    </lineage>
</organism>
<gene>
    <name evidence="2" type="ORF">CC86DRAFT_375989</name>
</gene>
<dbReference type="Proteomes" id="UP000799424">
    <property type="component" value="Unassembled WGS sequence"/>
</dbReference>
<feature type="compositionally biased region" description="Polar residues" evidence="1">
    <location>
        <begin position="56"/>
        <end position="66"/>
    </location>
</feature>
<keyword evidence="3" id="KW-1185">Reference proteome</keyword>
<sequence>MFAGQLTHYTTRHTKISYSLTCQLTPYTTRHTKISYSLACQCSQVNLPPTPPDTPRSATASHINVR</sequence>